<evidence type="ECO:0000256" key="1">
    <source>
        <dbReference type="SAM" id="MobiDB-lite"/>
    </source>
</evidence>
<dbReference type="EMBL" id="AVOT02002493">
    <property type="protein sequence ID" value="MBW0470585.1"/>
    <property type="molecule type" value="Genomic_DNA"/>
</dbReference>
<feature type="region of interest" description="Disordered" evidence="1">
    <location>
        <begin position="88"/>
        <end position="116"/>
    </location>
</feature>
<proteinExistence type="predicted"/>
<keyword evidence="3" id="KW-1185">Reference proteome</keyword>
<evidence type="ECO:0000313" key="2">
    <source>
        <dbReference type="EMBL" id="MBW0470585.1"/>
    </source>
</evidence>
<sequence length="192" mass="21871">MPGELEHVVKCRCNQSCTLDDISNTLQDVWKRTNIGKNHQFRSSSFKEKQLFRVYFKDKPKEKMAENCLKEKKKVYALEKVPEKESPIVDITSDSVGDAIRGQSDDDQDPREESLVEYQEETQIEIQDLHLEAGIPQDTENENFCKHSQDAQTFLVTPSKGMAYVHGTATNITVCIDNSQHPLIIESGHTSQ</sequence>
<accession>A0A9Q3BSX6</accession>
<reference evidence="2" key="1">
    <citation type="submission" date="2021-03" db="EMBL/GenBank/DDBJ databases">
        <title>Draft genome sequence of rust myrtle Austropuccinia psidii MF-1, a brazilian biotype.</title>
        <authorList>
            <person name="Quecine M.C."/>
            <person name="Pachon D.M.R."/>
            <person name="Bonatelli M.L."/>
            <person name="Correr F.H."/>
            <person name="Franceschini L.M."/>
            <person name="Leite T.F."/>
            <person name="Margarido G.R.A."/>
            <person name="Almeida C.A."/>
            <person name="Ferrarezi J.A."/>
            <person name="Labate C.A."/>
        </authorList>
    </citation>
    <scope>NUCLEOTIDE SEQUENCE</scope>
    <source>
        <strain evidence="2">MF-1</strain>
    </source>
</reference>
<evidence type="ECO:0000313" key="3">
    <source>
        <dbReference type="Proteomes" id="UP000765509"/>
    </source>
</evidence>
<dbReference type="Proteomes" id="UP000765509">
    <property type="component" value="Unassembled WGS sequence"/>
</dbReference>
<organism evidence="2 3">
    <name type="scientific">Austropuccinia psidii MF-1</name>
    <dbReference type="NCBI Taxonomy" id="1389203"/>
    <lineage>
        <taxon>Eukaryota</taxon>
        <taxon>Fungi</taxon>
        <taxon>Dikarya</taxon>
        <taxon>Basidiomycota</taxon>
        <taxon>Pucciniomycotina</taxon>
        <taxon>Pucciniomycetes</taxon>
        <taxon>Pucciniales</taxon>
        <taxon>Sphaerophragmiaceae</taxon>
        <taxon>Austropuccinia</taxon>
    </lineage>
</organism>
<protein>
    <submittedName>
        <fullName evidence="2">Uncharacterized protein</fullName>
    </submittedName>
</protein>
<dbReference type="AlphaFoldDB" id="A0A9Q3BSX6"/>
<gene>
    <name evidence="2" type="ORF">O181_010300</name>
</gene>
<comment type="caution">
    <text evidence="2">The sequence shown here is derived from an EMBL/GenBank/DDBJ whole genome shotgun (WGS) entry which is preliminary data.</text>
</comment>
<name>A0A9Q3BSX6_9BASI</name>